<name>A0A074W1W3_AURM1</name>
<protein>
    <recommendedName>
        <fullName evidence="13">Cation/H+ exchanger transmembrane domain-containing protein</fullName>
    </recommendedName>
</protein>
<evidence type="ECO:0000313" key="14">
    <source>
        <dbReference type="EMBL" id="KEQ65544.1"/>
    </source>
</evidence>
<dbReference type="STRING" id="1043003.A0A074W1W3"/>
<keyword evidence="9 12" id="KW-0472">Membrane</keyword>
<dbReference type="GO" id="GO:0120029">
    <property type="term" value="P:proton export across plasma membrane"/>
    <property type="evidence" value="ECO:0007669"/>
    <property type="project" value="InterPro"/>
</dbReference>
<organism evidence="14 15">
    <name type="scientific">Aureobasidium melanogenum (strain CBS 110374)</name>
    <name type="common">Aureobasidium pullulans var. melanogenum</name>
    <dbReference type="NCBI Taxonomy" id="1043003"/>
    <lineage>
        <taxon>Eukaryota</taxon>
        <taxon>Fungi</taxon>
        <taxon>Dikarya</taxon>
        <taxon>Ascomycota</taxon>
        <taxon>Pezizomycotina</taxon>
        <taxon>Dothideomycetes</taxon>
        <taxon>Dothideomycetidae</taxon>
        <taxon>Dothideales</taxon>
        <taxon>Saccotheciaceae</taxon>
        <taxon>Aureobasidium</taxon>
    </lineage>
</organism>
<evidence type="ECO:0000256" key="2">
    <source>
        <dbReference type="ARBA" id="ARBA00005248"/>
    </source>
</evidence>
<dbReference type="GO" id="GO:0015385">
    <property type="term" value="F:sodium:proton antiporter activity"/>
    <property type="evidence" value="ECO:0007669"/>
    <property type="project" value="InterPro"/>
</dbReference>
<keyword evidence="15" id="KW-1185">Reference proteome</keyword>
<dbReference type="PANTHER" id="PTHR31382">
    <property type="entry name" value="NA(+)/H(+) ANTIPORTER"/>
    <property type="match status" value="1"/>
</dbReference>
<comment type="subcellular location">
    <subcellularLocation>
        <location evidence="1">Membrane</location>
        <topology evidence="1">Multi-pass membrane protein</topology>
    </subcellularLocation>
</comment>
<dbReference type="GO" id="GO:0005886">
    <property type="term" value="C:plasma membrane"/>
    <property type="evidence" value="ECO:0007669"/>
    <property type="project" value="InterPro"/>
</dbReference>
<keyword evidence="6 12" id="KW-1133">Transmembrane helix</keyword>
<feature type="transmembrane region" description="Helical" evidence="12">
    <location>
        <begin position="333"/>
        <end position="351"/>
    </location>
</feature>
<evidence type="ECO:0000256" key="6">
    <source>
        <dbReference type="ARBA" id="ARBA00022989"/>
    </source>
</evidence>
<feature type="transmembrane region" description="Helical" evidence="12">
    <location>
        <begin position="6"/>
        <end position="28"/>
    </location>
</feature>
<dbReference type="RefSeq" id="XP_040882567.1">
    <property type="nucleotide sequence ID" value="XM_041025954.1"/>
</dbReference>
<sequence>MPTLSVVNFNIVCATLGGFITLFGLVSYLLKEKYYLSEALISLIGGLIFSPHAANLIRPLDYAQGNAEDLETITLYFTRLVLGVQLVLAGVQLPSKYLKQEWKPLSLLLGPGMCVMWLVTSLLVWALVPNIDFLFALAIGACVTPTDPVLSNSIVKGKFADQNIPRELQRIIIAESGANDGLGYPFLFLPLYLIKYVGHPEYAAHDGARKAIGLWFGETWGYTILLSVVYGAVVGWLAKELLHWAEERKYVDRESFLVFAITLALFIVGTVGMIGSDDVLACFIAGNVFTWDDWFRLETLDDSLQPTIDMLLNVSIFIWFGAITPWYEFAHNNVIPIYRLIPLGILVLLLRRLPIVFAMHKKIHQIEEPRQALVVGFFGPIGVSAVFYLYISREFLRGIQRDGVVRDDAERLSEIMLVVIWFLAICSIIVHGISIPLGKLGFYLPRTISAAVSTERLSRRSSEEPQPIEGAMSDSTLASRFRRYRAETEGSSTSLPRSFYRVGRSIVSDLHRGHQETTGTKNVSGATSDLASRNISEPSNPRPLGRNLIKDTNRNSPLGATPTAGRSCAVTPAESPAPLNRTIRFPDENPSVANSSRAELDKTV</sequence>
<feature type="transmembrane region" description="Helical" evidence="12">
    <location>
        <begin position="372"/>
        <end position="391"/>
    </location>
</feature>
<feature type="compositionally biased region" description="Polar residues" evidence="11">
    <location>
        <begin position="516"/>
        <end position="539"/>
    </location>
</feature>
<dbReference type="GO" id="GO:0036376">
    <property type="term" value="P:sodium ion export across plasma membrane"/>
    <property type="evidence" value="ECO:0007669"/>
    <property type="project" value="InterPro"/>
</dbReference>
<feature type="transmembrane region" description="Helical" evidence="12">
    <location>
        <begin position="105"/>
        <end position="127"/>
    </location>
</feature>
<evidence type="ECO:0000313" key="15">
    <source>
        <dbReference type="Proteomes" id="UP000030672"/>
    </source>
</evidence>
<dbReference type="InterPro" id="IPR038770">
    <property type="entry name" value="Na+/solute_symporter_sf"/>
</dbReference>
<evidence type="ECO:0000256" key="3">
    <source>
        <dbReference type="ARBA" id="ARBA00022448"/>
    </source>
</evidence>
<proteinExistence type="inferred from homology"/>
<evidence type="ECO:0000256" key="11">
    <source>
        <dbReference type="SAM" id="MobiDB-lite"/>
    </source>
</evidence>
<keyword evidence="8" id="KW-0406">Ion transport</keyword>
<feature type="region of interest" description="Disordered" evidence="11">
    <location>
        <begin position="510"/>
        <end position="604"/>
    </location>
</feature>
<dbReference type="EMBL" id="KL584827">
    <property type="protein sequence ID" value="KEQ65544.1"/>
    <property type="molecule type" value="Genomic_DNA"/>
</dbReference>
<feature type="transmembrane region" description="Helical" evidence="12">
    <location>
        <begin position="415"/>
        <end position="437"/>
    </location>
</feature>
<evidence type="ECO:0000256" key="1">
    <source>
        <dbReference type="ARBA" id="ARBA00004141"/>
    </source>
</evidence>
<dbReference type="InterPro" id="IPR006153">
    <property type="entry name" value="Cation/H_exchanger_TM"/>
</dbReference>
<keyword evidence="10" id="KW-0739">Sodium transport</keyword>
<evidence type="ECO:0000256" key="10">
    <source>
        <dbReference type="ARBA" id="ARBA00023201"/>
    </source>
</evidence>
<keyword evidence="7" id="KW-0915">Sodium</keyword>
<keyword evidence="5 12" id="KW-0812">Transmembrane</keyword>
<dbReference type="InterPro" id="IPR004712">
    <property type="entry name" value="Na+/H+_antiporter_fungi"/>
</dbReference>
<evidence type="ECO:0000256" key="9">
    <source>
        <dbReference type="ARBA" id="ARBA00023136"/>
    </source>
</evidence>
<dbReference type="Proteomes" id="UP000030672">
    <property type="component" value="Unassembled WGS sequence"/>
</dbReference>
<feature type="transmembrane region" description="Helical" evidence="12">
    <location>
        <begin position="219"/>
        <end position="238"/>
    </location>
</feature>
<feature type="transmembrane region" description="Helical" evidence="12">
    <location>
        <begin position="310"/>
        <end position="327"/>
    </location>
</feature>
<keyword evidence="3" id="KW-0813">Transport</keyword>
<dbReference type="Gene3D" id="1.20.1530.20">
    <property type="match status" value="1"/>
</dbReference>
<evidence type="ECO:0000256" key="7">
    <source>
        <dbReference type="ARBA" id="ARBA00023053"/>
    </source>
</evidence>
<evidence type="ECO:0000259" key="13">
    <source>
        <dbReference type="Pfam" id="PF00999"/>
    </source>
</evidence>
<evidence type="ECO:0000256" key="12">
    <source>
        <dbReference type="SAM" id="Phobius"/>
    </source>
</evidence>
<reference evidence="14 15" key="1">
    <citation type="journal article" date="2014" name="BMC Genomics">
        <title>Genome sequencing of four Aureobasidium pullulans varieties: biotechnological potential, stress tolerance, and description of new species.</title>
        <authorList>
            <person name="Gostin Ar C."/>
            <person name="Ohm R.A."/>
            <person name="Kogej T."/>
            <person name="Sonjak S."/>
            <person name="Turk M."/>
            <person name="Zajc J."/>
            <person name="Zalar P."/>
            <person name="Grube M."/>
            <person name="Sun H."/>
            <person name="Han J."/>
            <person name="Sharma A."/>
            <person name="Chiniquy J."/>
            <person name="Ngan C.Y."/>
            <person name="Lipzen A."/>
            <person name="Barry K."/>
            <person name="Grigoriev I.V."/>
            <person name="Gunde-Cimerman N."/>
        </authorList>
    </citation>
    <scope>NUCLEOTIDE SEQUENCE [LARGE SCALE GENOMIC DNA]</scope>
    <source>
        <strain evidence="14 15">CBS 110374</strain>
    </source>
</reference>
<dbReference type="GO" id="GO:0042391">
    <property type="term" value="P:regulation of membrane potential"/>
    <property type="evidence" value="ECO:0007669"/>
    <property type="project" value="InterPro"/>
</dbReference>
<feature type="domain" description="Cation/H+ exchanger transmembrane" evidence="13">
    <location>
        <begin position="25"/>
        <end position="436"/>
    </location>
</feature>
<dbReference type="FunFam" id="1.20.1530.20:FF:000015">
    <property type="entry name" value="Na(+)/H(+) antiporter 2"/>
    <property type="match status" value="1"/>
</dbReference>
<dbReference type="HOGENOM" id="CLU_008635_5_1_1"/>
<gene>
    <name evidence="14" type="ORF">M437DRAFT_72995</name>
</gene>
<comment type="similarity">
    <text evidence="2">Belongs to the fungal Na(+)/H(+) exchanger family.</text>
</comment>
<feature type="transmembrane region" description="Helical" evidence="12">
    <location>
        <begin position="133"/>
        <end position="150"/>
    </location>
</feature>
<feature type="transmembrane region" description="Helical" evidence="12">
    <location>
        <begin position="258"/>
        <end position="289"/>
    </location>
</feature>
<evidence type="ECO:0000256" key="4">
    <source>
        <dbReference type="ARBA" id="ARBA00022449"/>
    </source>
</evidence>
<evidence type="ECO:0000256" key="5">
    <source>
        <dbReference type="ARBA" id="ARBA00022692"/>
    </source>
</evidence>
<dbReference type="PANTHER" id="PTHR31382:SF1">
    <property type="entry name" value="SODIUM ION_PROTON EXCHANGER (EUROFUNG)"/>
    <property type="match status" value="1"/>
</dbReference>
<dbReference type="AlphaFoldDB" id="A0A074W1W3"/>
<dbReference type="Pfam" id="PF00999">
    <property type="entry name" value="Na_H_Exchanger"/>
    <property type="match status" value="1"/>
</dbReference>
<feature type="transmembrane region" description="Helical" evidence="12">
    <location>
        <begin position="35"/>
        <end position="53"/>
    </location>
</feature>
<accession>A0A074W1W3</accession>
<dbReference type="GeneID" id="63919327"/>
<keyword evidence="4" id="KW-0050">Antiport</keyword>
<evidence type="ECO:0000256" key="8">
    <source>
        <dbReference type="ARBA" id="ARBA00023065"/>
    </source>
</evidence>